<gene>
    <name evidence="2" type="ORF">V8G54_023345</name>
</gene>
<proteinExistence type="predicted"/>
<protein>
    <recommendedName>
        <fullName evidence="1">Protein ENHANCED DISEASE RESISTANCE 2 C-terminal domain-containing protein</fullName>
    </recommendedName>
</protein>
<accession>A0AAQ3RS53</accession>
<feature type="non-terminal residue" evidence="2">
    <location>
        <position position="105"/>
    </location>
</feature>
<dbReference type="PANTHER" id="PTHR12136">
    <property type="entry name" value="ENHANCED DISEASE RESISTANCE-RELATED"/>
    <property type="match status" value="1"/>
</dbReference>
<dbReference type="InterPro" id="IPR045096">
    <property type="entry name" value="EDR2-like"/>
</dbReference>
<dbReference type="Pfam" id="PF07059">
    <property type="entry name" value="EDR2_C"/>
    <property type="match status" value="1"/>
</dbReference>
<dbReference type="InterPro" id="IPR009769">
    <property type="entry name" value="EDR2_C"/>
</dbReference>
<name>A0AAQ3RS53_VIGMU</name>
<sequence>MAGPGDPKKSEWIERIKSEGSIPLLDLNNCSNGWASPPGAAFKVRGPEYFKTKVKIPAGDYLLKPIGLDWIKSSVKMGEILKHSNSRVRKVIDNEFPAGDKPFVW</sequence>
<reference evidence="2 3" key="1">
    <citation type="journal article" date="2023" name="Life. Sci Alliance">
        <title>Evolutionary insights into 3D genome organization and epigenetic landscape of Vigna mungo.</title>
        <authorList>
            <person name="Junaid A."/>
            <person name="Singh B."/>
            <person name="Bhatia S."/>
        </authorList>
    </citation>
    <scope>NUCLEOTIDE SEQUENCE [LARGE SCALE GENOMIC DNA]</scope>
    <source>
        <strain evidence="2">Urdbean</strain>
    </source>
</reference>
<keyword evidence="3" id="KW-1185">Reference proteome</keyword>
<dbReference type="PANTHER" id="PTHR12136:SF101">
    <property type="entry name" value="ENHANCED DISEASE RESISTANCE-LIKE PROTEIN (DUF1336)"/>
    <property type="match status" value="1"/>
</dbReference>
<dbReference type="AlphaFoldDB" id="A0AAQ3RS53"/>
<evidence type="ECO:0000259" key="1">
    <source>
        <dbReference type="Pfam" id="PF07059"/>
    </source>
</evidence>
<evidence type="ECO:0000313" key="3">
    <source>
        <dbReference type="Proteomes" id="UP001374535"/>
    </source>
</evidence>
<feature type="domain" description="Protein ENHANCED DISEASE RESISTANCE 2 C-terminal" evidence="1">
    <location>
        <begin position="34"/>
        <end position="104"/>
    </location>
</feature>
<dbReference type="EMBL" id="CP144694">
    <property type="protein sequence ID" value="WVZ02539.1"/>
    <property type="molecule type" value="Genomic_DNA"/>
</dbReference>
<evidence type="ECO:0000313" key="2">
    <source>
        <dbReference type="EMBL" id="WVZ02539.1"/>
    </source>
</evidence>
<organism evidence="2 3">
    <name type="scientific">Vigna mungo</name>
    <name type="common">Black gram</name>
    <name type="synonym">Phaseolus mungo</name>
    <dbReference type="NCBI Taxonomy" id="3915"/>
    <lineage>
        <taxon>Eukaryota</taxon>
        <taxon>Viridiplantae</taxon>
        <taxon>Streptophyta</taxon>
        <taxon>Embryophyta</taxon>
        <taxon>Tracheophyta</taxon>
        <taxon>Spermatophyta</taxon>
        <taxon>Magnoliopsida</taxon>
        <taxon>eudicotyledons</taxon>
        <taxon>Gunneridae</taxon>
        <taxon>Pentapetalae</taxon>
        <taxon>rosids</taxon>
        <taxon>fabids</taxon>
        <taxon>Fabales</taxon>
        <taxon>Fabaceae</taxon>
        <taxon>Papilionoideae</taxon>
        <taxon>50 kb inversion clade</taxon>
        <taxon>NPAAA clade</taxon>
        <taxon>indigoferoid/millettioid clade</taxon>
        <taxon>Phaseoleae</taxon>
        <taxon>Vigna</taxon>
    </lineage>
</organism>
<dbReference type="Proteomes" id="UP001374535">
    <property type="component" value="Chromosome 7"/>
</dbReference>